<keyword evidence="2 10" id="KW-0444">Lipid biosynthesis</keyword>
<keyword evidence="9 10" id="KW-0275">Fatty acid biosynthesis</keyword>
<evidence type="ECO:0000313" key="13">
    <source>
        <dbReference type="Proteomes" id="UP000499080"/>
    </source>
</evidence>
<comment type="similarity">
    <text evidence="10">Belongs to the ELO family.</text>
</comment>
<evidence type="ECO:0000256" key="2">
    <source>
        <dbReference type="ARBA" id="ARBA00022516"/>
    </source>
</evidence>
<dbReference type="EC" id="2.3.1.199" evidence="10"/>
<dbReference type="GO" id="GO:0019367">
    <property type="term" value="P:fatty acid elongation, saturated fatty acid"/>
    <property type="evidence" value="ECO:0007669"/>
    <property type="project" value="TreeGrafter"/>
</dbReference>
<accession>A0A4Y2H3I6</accession>
<dbReference type="Pfam" id="PF01151">
    <property type="entry name" value="ELO"/>
    <property type="match status" value="1"/>
</dbReference>
<dbReference type="GO" id="GO:0005789">
    <property type="term" value="C:endoplasmic reticulum membrane"/>
    <property type="evidence" value="ECO:0007669"/>
    <property type="project" value="TreeGrafter"/>
</dbReference>
<feature type="transmembrane region" description="Helical" evidence="10">
    <location>
        <begin position="46"/>
        <end position="64"/>
    </location>
</feature>
<keyword evidence="7 10" id="KW-0443">Lipid metabolism</keyword>
<dbReference type="PANTHER" id="PTHR11157">
    <property type="entry name" value="FATTY ACID ACYL TRANSFERASE-RELATED"/>
    <property type="match status" value="1"/>
</dbReference>
<dbReference type="InterPro" id="IPR002076">
    <property type="entry name" value="ELO_fam"/>
</dbReference>
<evidence type="ECO:0000313" key="12">
    <source>
        <dbReference type="EMBL" id="GBM60882.1"/>
    </source>
</evidence>
<evidence type="ECO:0000256" key="6">
    <source>
        <dbReference type="ARBA" id="ARBA00022989"/>
    </source>
</evidence>
<dbReference type="Proteomes" id="UP000499080">
    <property type="component" value="Unassembled WGS sequence"/>
</dbReference>
<keyword evidence="6 10" id="KW-1133">Transmembrane helix</keyword>
<dbReference type="AlphaFoldDB" id="A0A4Y2H3I6"/>
<proteinExistence type="inferred from homology"/>
<evidence type="ECO:0000256" key="9">
    <source>
        <dbReference type="ARBA" id="ARBA00023160"/>
    </source>
</evidence>
<name>A0A4Y2H3I6_ARAVE</name>
<dbReference type="GO" id="GO:0034625">
    <property type="term" value="P:fatty acid elongation, monounsaturated fatty acid"/>
    <property type="evidence" value="ECO:0007669"/>
    <property type="project" value="TreeGrafter"/>
</dbReference>
<keyword evidence="13" id="KW-1185">Reference proteome</keyword>
<gene>
    <name evidence="12" type="primary">AAEL008004_6</name>
    <name evidence="12" type="ORF">AVEN_49642_1</name>
</gene>
<keyword evidence="3 10" id="KW-0808">Transferase</keyword>
<comment type="caution">
    <text evidence="12">The sequence shown here is derived from an EMBL/GenBank/DDBJ whole genome shotgun (WGS) entry which is preliminary data.</text>
</comment>
<evidence type="ECO:0000256" key="3">
    <source>
        <dbReference type="ARBA" id="ARBA00022679"/>
    </source>
</evidence>
<dbReference type="GO" id="GO:0030148">
    <property type="term" value="P:sphingolipid biosynthetic process"/>
    <property type="evidence" value="ECO:0007669"/>
    <property type="project" value="TreeGrafter"/>
</dbReference>
<evidence type="ECO:0000256" key="11">
    <source>
        <dbReference type="SAM" id="MobiDB-lite"/>
    </source>
</evidence>
<dbReference type="GO" id="GO:0034626">
    <property type="term" value="P:fatty acid elongation, polyunsaturated fatty acid"/>
    <property type="evidence" value="ECO:0007669"/>
    <property type="project" value="TreeGrafter"/>
</dbReference>
<feature type="region of interest" description="Disordered" evidence="11">
    <location>
        <begin position="161"/>
        <end position="191"/>
    </location>
</feature>
<comment type="caution">
    <text evidence="10">Lacks conserved residue(s) required for the propagation of feature annotation.</text>
</comment>
<comment type="subcellular location">
    <subcellularLocation>
        <location evidence="1">Membrane</location>
        <topology evidence="1">Multi-pass membrane protein</topology>
    </subcellularLocation>
</comment>
<comment type="catalytic activity">
    <reaction evidence="10">
        <text>a very-long-chain acyl-CoA + malonyl-CoA + H(+) = a very-long-chain 3-oxoacyl-CoA + CO2 + CoA</text>
        <dbReference type="Rhea" id="RHEA:32727"/>
        <dbReference type="ChEBI" id="CHEBI:15378"/>
        <dbReference type="ChEBI" id="CHEBI:16526"/>
        <dbReference type="ChEBI" id="CHEBI:57287"/>
        <dbReference type="ChEBI" id="CHEBI:57384"/>
        <dbReference type="ChEBI" id="CHEBI:90725"/>
        <dbReference type="ChEBI" id="CHEBI:90736"/>
        <dbReference type="EC" id="2.3.1.199"/>
    </reaction>
</comment>
<keyword evidence="8 10" id="KW-0472">Membrane</keyword>
<keyword evidence="4 10" id="KW-0812">Transmembrane</keyword>
<feature type="transmembrane region" description="Helical" evidence="10">
    <location>
        <begin position="111"/>
        <end position="131"/>
    </location>
</feature>
<evidence type="ECO:0000256" key="1">
    <source>
        <dbReference type="ARBA" id="ARBA00004141"/>
    </source>
</evidence>
<organism evidence="12 13">
    <name type="scientific">Araneus ventricosus</name>
    <name type="common">Orbweaver spider</name>
    <name type="synonym">Epeira ventricosa</name>
    <dbReference type="NCBI Taxonomy" id="182803"/>
    <lineage>
        <taxon>Eukaryota</taxon>
        <taxon>Metazoa</taxon>
        <taxon>Ecdysozoa</taxon>
        <taxon>Arthropoda</taxon>
        <taxon>Chelicerata</taxon>
        <taxon>Arachnida</taxon>
        <taxon>Araneae</taxon>
        <taxon>Araneomorphae</taxon>
        <taxon>Entelegynae</taxon>
        <taxon>Araneoidea</taxon>
        <taxon>Araneidae</taxon>
        <taxon>Araneus</taxon>
    </lineage>
</organism>
<sequence>MSSFLCGLQVWKGSSDSGIILIICSGSLLSGSNFKMRPRWPSGNYNYFFPLINTIVHTVMYSYYGLAALGPSVQKYLWWKKYLTTFQMIQFVMVFFYVMTLMVGNCKVSKFIIYLNMFLAGLFLLMFYDYFHNTYLKKRAIQKQKDLDKKNERLRAEKNGIVASEKNDNLHPGKNGIVQNGHTKPIDKKEQ</sequence>
<evidence type="ECO:0000256" key="4">
    <source>
        <dbReference type="ARBA" id="ARBA00022692"/>
    </source>
</evidence>
<dbReference type="EMBL" id="BGPR01001743">
    <property type="protein sequence ID" value="GBM60882.1"/>
    <property type="molecule type" value="Genomic_DNA"/>
</dbReference>
<dbReference type="PANTHER" id="PTHR11157:SF69">
    <property type="entry name" value="ELONGATION OF VERY LONG CHAIN FATTY ACIDS PROTEIN 7"/>
    <property type="match status" value="1"/>
</dbReference>
<evidence type="ECO:0000256" key="10">
    <source>
        <dbReference type="RuleBase" id="RU361115"/>
    </source>
</evidence>
<dbReference type="OrthoDB" id="434092at2759"/>
<reference evidence="12 13" key="1">
    <citation type="journal article" date="2019" name="Sci. Rep.">
        <title>Orb-weaving spider Araneus ventricosus genome elucidates the spidroin gene catalogue.</title>
        <authorList>
            <person name="Kono N."/>
            <person name="Nakamura H."/>
            <person name="Ohtoshi R."/>
            <person name="Moran D.A.P."/>
            <person name="Shinohara A."/>
            <person name="Yoshida Y."/>
            <person name="Fujiwara M."/>
            <person name="Mori M."/>
            <person name="Tomita M."/>
            <person name="Arakawa K."/>
        </authorList>
    </citation>
    <scope>NUCLEOTIDE SEQUENCE [LARGE SCALE GENOMIC DNA]</scope>
</reference>
<evidence type="ECO:0000256" key="7">
    <source>
        <dbReference type="ARBA" id="ARBA00023098"/>
    </source>
</evidence>
<evidence type="ECO:0000256" key="8">
    <source>
        <dbReference type="ARBA" id="ARBA00023136"/>
    </source>
</evidence>
<dbReference type="GO" id="GO:0042761">
    <property type="term" value="P:very long-chain fatty acid biosynthetic process"/>
    <property type="evidence" value="ECO:0007669"/>
    <property type="project" value="TreeGrafter"/>
</dbReference>
<feature type="transmembrane region" description="Helical" evidence="10">
    <location>
        <begin position="84"/>
        <end position="104"/>
    </location>
</feature>
<feature type="transmembrane region" description="Helical" evidence="10">
    <location>
        <begin position="17"/>
        <end position="34"/>
    </location>
</feature>
<keyword evidence="5 10" id="KW-0276">Fatty acid metabolism</keyword>
<dbReference type="GO" id="GO:0009922">
    <property type="term" value="F:fatty acid elongase activity"/>
    <property type="evidence" value="ECO:0007669"/>
    <property type="project" value="UniProtKB-EC"/>
</dbReference>
<protein>
    <recommendedName>
        <fullName evidence="10">Elongation of very long chain fatty acids protein</fullName>
        <ecNumber evidence="10">2.3.1.199</ecNumber>
    </recommendedName>
    <alternativeName>
        <fullName evidence="10">Very-long-chain 3-oxoacyl-CoA synthase</fullName>
    </alternativeName>
</protein>
<evidence type="ECO:0000256" key="5">
    <source>
        <dbReference type="ARBA" id="ARBA00022832"/>
    </source>
</evidence>